<gene>
    <name evidence="2" type="ORF">Atai01_60530</name>
</gene>
<dbReference type="AlphaFoldDB" id="A0A9W6R5F3"/>
<dbReference type="Proteomes" id="UP001165136">
    <property type="component" value="Unassembled WGS sequence"/>
</dbReference>
<protein>
    <submittedName>
        <fullName evidence="2">Uncharacterized protein</fullName>
    </submittedName>
</protein>
<evidence type="ECO:0000313" key="2">
    <source>
        <dbReference type="EMBL" id="GLY69434.1"/>
    </source>
</evidence>
<feature type="region of interest" description="Disordered" evidence="1">
    <location>
        <begin position="1"/>
        <end position="56"/>
    </location>
</feature>
<reference evidence="2" key="1">
    <citation type="submission" date="2023-03" db="EMBL/GenBank/DDBJ databases">
        <title>Amycolatopsis taiwanensis NBRC 103393.</title>
        <authorList>
            <person name="Ichikawa N."/>
            <person name="Sato H."/>
            <person name="Tonouchi N."/>
        </authorList>
    </citation>
    <scope>NUCLEOTIDE SEQUENCE</scope>
    <source>
        <strain evidence="2">NBRC 103393</strain>
    </source>
</reference>
<dbReference type="RefSeq" id="WP_285488998.1">
    <property type="nucleotide sequence ID" value="NZ_BSTI01000016.1"/>
</dbReference>
<proteinExistence type="predicted"/>
<sequence>MTQEQKRPRLDPEPSLGPTFPKLTHPDLDLMQTEEVEEPPNKDDVKPEVPHPEPPE</sequence>
<evidence type="ECO:0000256" key="1">
    <source>
        <dbReference type="SAM" id="MobiDB-lite"/>
    </source>
</evidence>
<dbReference type="EMBL" id="BSTI01000016">
    <property type="protein sequence ID" value="GLY69434.1"/>
    <property type="molecule type" value="Genomic_DNA"/>
</dbReference>
<keyword evidence="3" id="KW-1185">Reference proteome</keyword>
<name>A0A9W6R5F3_9PSEU</name>
<comment type="caution">
    <text evidence="2">The sequence shown here is derived from an EMBL/GenBank/DDBJ whole genome shotgun (WGS) entry which is preliminary data.</text>
</comment>
<organism evidence="2 3">
    <name type="scientific">Amycolatopsis taiwanensis</name>
    <dbReference type="NCBI Taxonomy" id="342230"/>
    <lineage>
        <taxon>Bacteria</taxon>
        <taxon>Bacillati</taxon>
        <taxon>Actinomycetota</taxon>
        <taxon>Actinomycetes</taxon>
        <taxon>Pseudonocardiales</taxon>
        <taxon>Pseudonocardiaceae</taxon>
        <taxon>Amycolatopsis</taxon>
    </lineage>
</organism>
<accession>A0A9W6R5F3</accession>
<evidence type="ECO:0000313" key="3">
    <source>
        <dbReference type="Proteomes" id="UP001165136"/>
    </source>
</evidence>
<feature type="compositionally biased region" description="Basic and acidic residues" evidence="1">
    <location>
        <begin position="1"/>
        <end position="12"/>
    </location>
</feature>
<feature type="compositionally biased region" description="Basic and acidic residues" evidence="1">
    <location>
        <begin position="39"/>
        <end position="56"/>
    </location>
</feature>